<dbReference type="Pfam" id="PF00291">
    <property type="entry name" value="PALP"/>
    <property type="match status" value="1"/>
</dbReference>
<gene>
    <name evidence="7" type="ORF">NJ75_02109</name>
</gene>
<dbReference type="SUPFAM" id="SSF53686">
    <property type="entry name" value="Tryptophan synthase beta subunit-like PLP-dependent enzymes"/>
    <property type="match status" value="1"/>
</dbReference>
<dbReference type="InterPro" id="IPR050147">
    <property type="entry name" value="Ser/Thr_Dehydratase"/>
</dbReference>
<feature type="domain" description="ACT" evidence="6">
    <location>
        <begin position="339"/>
        <end position="416"/>
    </location>
</feature>
<comment type="catalytic activity">
    <reaction evidence="5">
        <text>L-serine = pyruvate + NH4(+)</text>
        <dbReference type="Rhea" id="RHEA:19169"/>
        <dbReference type="ChEBI" id="CHEBI:15361"/>
        <dbReference type="ChEBI" id="CHEBI:28938"/>
        <dbReference type="ChEBI" id="CHEBI:33384"/>
        <dbReference type="EC" id="4.3.1.17"/>
    </reaction>
</comment>
<dbReference type="Proteomes" id="UP000031338">
    <property type="component" value="Unassembled WGS sequence"/>
</dbReference>
<comment type="similarity">
    <text evidence="2">Belongs to the serine/threonine dehydratase family.</text>
</comment>
<dbReference type="Gene3D" id="3.30.70.260">
    <property type="match status" value="1"/>
</dbReference>
<keyword evidence="4 7" id="KW-0456">Lyase</keyword>
<dbReference type="CDD" id="cd01562">
    <property type="entry name" value="Thr-dehyd"/>
    <property type="match status" value="1"/>
</dbReference>
<reference evidence="7 8" key="1">
    <citation type="submission" date="2014-10" db="EMBL/GenBank/DDBJ databases">
        <title>Draft genome sequence of Novosphingobium subterraneum DSM 12447.</title>
        <authorList>
            <person name="Gan H.M."/>
            <person name="Gan H.Y."/>
            <person name="Savka M.A."/>
        </authorList>
    </citation>
    <scope>NUCLEOTIDE SEQUENCE [LARGE SCALE GENOMIC DNA]</scope>
    <source>
        <strain evidence="7 8">DSM 12447</strain>
    </source>
</reference>
<accession>A0A0B8ZTV3</accession>
<evidence type="ECO:0000256" key="5">
    <source>
        <dbReference type="ARBA" id="ARBA00049406"/>
    </source>
</evidence>
<dbReference type="EC" id="4.3.1.19" evidence="7"/>
<evidence type="ECO:0000256" key="1">
    <source>
        <dbReference type="ARBA" id="ARBA00001933"/>
    </source>
</evidence>
<dbReference type="GO" id="GO:0009097">
    <property type="term" value="P:isoleucine biosynthetic process"/>
    <property type="evidence" value="ECO:0007669"/>
    <property type="project" value="TreeGrafter"/>
</dbReference>
<dbReference type="Gene3D" id="3.40.50.1100">
    <property type="match status" value="2"/>
</dbReference>
<dbReference type="FunFam" id="3.40.50.1100:FF:000005">
    <property type="entry name" value="Threonine dehydratase catabolic"/>
    <property type="match status" value="1"/>
</dbReference>
<dbReference type="GO" id="GO:0003941">
    <property type="term" value="F:L-serine ammonia-lyase activity"/>
    <property type="evidence" value="ECO:0007669"/>
    <property type="project" value="UniProtKB-EC"/>
</dbReference>
<dbReference type="CDD" id="cd04886">
    <property type="entry name" value="ACT_ThrD-II-like"/>
    <property type="match status" value="1"/>
</dbReference>
<dbReference type="PROSITE" id="PS51671">
    <property type="entry name" value="ACT"/>
    <property type="match status" value="1"/>
</dbReference>
<dbReference type="GO" id="GO:0004794">
    <property type="term" value="F:threonine deaminase activity"/>
    <property type="evidence" value="ECO:0007669"/>
    <property type="project" value="UniProtKB-EC"/>
</dbReference>
<comment type="caution">
    <text evidence="7">The sequence shown here is derived from an EMBL/GenBank/DDBJ whole genome shotgun (WGS) entry which is preliminary data.</text>
</comment>
<evidence type="ECO:0000256" key="2">
    <source>
        <dbReference type="ARBA" id="ARBA00010869"/>
    </source>
</evidence>
<dbReference type="EMBL" id="JRVC01000009">
    <property type="protein sequence ID" value="KHS46518.1"/>
    <property type="molecule type" value="Genomic_DNA"/>
</dbReference>
<protein>
    <submittedName>
        <fullName evidence="7">Threonine dehydratase</fullName>
        <ecNumber evidence="7">4.3.1.19</ecNumber>
    </submittedName>
</protein>
<dbReference type="PATRIC" id="fig|48936.3.peg.2117"/>
<dbReference type="PANTHER" id="PTHR48078">
    <property type="entry name" value="THREONINE DEHYDRATASE, MITOCHONDRIAL-RELATED"/>
    <property type="match status" value="1"/>
</dbReference>
<keyword evidence="8" id="KW-1185">Reference proteome</keyword>
<dbReference type="NCBIfam" id="NF005600">
    <property type="entry name" value="PRK07334.1"/>
    <property type="match status" value="1"/>
</dbReference>
<dbReference type="STRING" id="48936.NJ75_02109"/>
<comment type="cofactor">
    <cofactor evidence="1">
        <name>pyridoxal 5'-phosphate</name>
        <dbReference type="ChEBI" id="CHEBI:597326"/>
    </cofactor>
</comment>
<organism evidence="7 8">
    <name type="scientific">Novosphingobium subterraneum</name>
    <dbReference type="NCBI Taxonomy" id="48936"/>
    <lineage>
        <taxon>Bacteria</taxon>
        <taxon>Pseudomonadati</taxon>
        <taxon>Pseudomonadota</taxon>
        <taxon>Alphaproteobacteria</taxon>
        <taxon>Sphingomonadales</taxon>
        <taxon>Sphingomonadaceae</taxon>
        <taxon>Novosphingobium</taxon>
    </lineage>
</organism>
<evidence type="ECO:0000313" key="7">
    <source>
        <dbReference type="EMBL" id="KHS46518.1"/>
    </source>
</evidence>
<proteinExistence type="inferred from homology"/>
<dbReference type="GO" id="GO:0006565">
    <property type="term" value="P:L-serine catabolic process"/>
    <property type="evidence" value="ECO:0007669"/>
    <property type="project" value="TreeGrafter"/>
</dbReference>
<evidence type="ECO:0000259" key="6">
    <source>
        <dbReference type="PROSITE" id="PS51671"/>
    </source>
</evidence>
<evidence type="ECO:0000256" key="4">
    <source>
        <dbReference type="ARBA" id="ARBA00023239"/>
    </source>
</evidence>
<dbReference type="InterPro" id="IPR036052">
    <property type="entry name" value="TrpB-like_PALP_sf"/>
</dbReference>
<evidence type="ECO:0000313" key="8">
    <source>
        <dbReference type="Proteomes" id="UP000031338"/>
    </source>
</evidence>
<dbReference type="InterPro" id="IPR044561">
    <property type="entry name" value="ACT_ThrD-II-like"/>
</dbReference>
<evidence type="ECO:0000256" key="3">
    <source>
        <dbReference type="ARBA" id="ARBA00022898"/>
    </source>
</evidence>
<dbReference type="RefSeq" id="WP_039334181.1">
    <property type="nucleotide sequence ID" value="NZ_JBNNWK010000014.1"/>
</dbReference>
<dbReference type="PANTHER" id="PTHR48078:SF6">
    <property type="entry name" value="L-THREONINE DEHYDRATASE CATABOLIC TDCB"/>
    <property type="match status" value="1"/>
</dbReference>
<dbReference type="NCBIfam" id="TIGR01127">
    <property type="entry name" value="ilvA_1Cterm"/>
    <property type="match status" value="1"/>
</dbReference>
<dbReference type="AlphaFoldDB" id="A0A0B8ZTV3"/>
<sequence>MENVALKPAMQGDSLLTLADVRAAAERISGQVVRTPTLYSKTLSNITGADIWLKFENLQFTAAYKERGALNALLQLTEEQRSRGVIAASAGNHAQGLSYHGTRLGMPVTIVMPRTTPTVKVMQTESVGGKVVLEGETFDEAYAHARKLEGELGLTFVHPFDDPRVAAGQGTVALEMLEDAPEIETLVVPIGGGGLLSGMGTAARGIKPGIGLVGVQAQLFPSMYAKLKHLDLPCGGDTLAEGIAVKEPGEFTSKVLANIVDDVVLVSEAALESAVAVLLQIEKTVVEGAGAAGLAAVMTHKKRFAGRKVGIVLCGGNIDTRLLANVLLRDLARSGRLGRLRITLQDRPGALFKVVEEFNRHQVNILEVWHQRIFTSLPAKGLTAEIECEARDREQIDRLVAGLRAKGYDLEQVELG</sequence>
<name>A0A0B8ZTV3_9SPHN</name>
<dbReference type="GO" id="GO:0006567">
    <property type="term" value="P:L-threonine catabolic process"/>
    <property type="evidence" value="ECO:0007669"/>
    <property type="project" value="InterPro"/>
</dbReference>
<dbReference type="InterPro" id="IPR005789">
    <property type="entry name" value="Thr_deHydtase_catblc"/>
</dbReference>
<dbReference type="InterPro" id="IPR001926">
    <property type="entry name" value="TrpB-like_PALP"/>
</dbReference>
<keyword evidence="3" id="KW-0663">Pyridoxal phosphate</keyword>
<dbReference type="InterPro" id="IPR002912">
    <property type="entry name" value="ACT_dom"/>
</dbReference>